<dbReference type="EMBL" id="JABWQP010000018">
    <property type="protein sequence ID" value="MBC3344555.1"/>
    <property type="molecule type" value="Genomic_DNA"/>
</dbReference>
<gene>
    <name evidence="4" type="ORF">HU727_021405</name>
    <name evidence="3" type="ORF">HU727_23225</name>
</gene>
<dbReference type="InterPro" id="IPR022548">
    <property type="entry name" value="DUF2846"/>
</dbReference>
<dbReference type="EMBL" id="JABWQP020000013">
    <property type="protein sequence ID" value="MBV4488145.1"/>
    <property type="molecule type" value="Genomic_DNA"/>
</dbReference>
<dbReference type="AlphaFoldDB" id="A0A923F843"/>
<evidence type="ECO:0000256" key="1">
    <source>
        <dbReference type="SAM" id="SignalP"/>
    </source>
</evidence>
<dbReference type="PROSITE" id="PS51257">
    <property type="entry name" value="PROKAR_LIPOPROTEIN"/>
    <property type="match status" value="1"/>
</dbReference>
<evidence type="ECO:0000313" key="4">
    <source>
        <dbReference type="EMBL" id="MBV4488145.1"/>
    </source>
</evidence>
<reference evidence="3 5" key="1">
    <citation type="journal article" date="2020" name="Microorganisms">
        <title>Reliable Identification of Environmental Pseudomonas Isolates Using the rpoD Gene.</title>
        <authorList>
            <consortium name="The Broad Institute Genome Sequencing Platform"/>
            <person name="Girard L."/>
            <person name="Lood C."/>
            <person name="Rokni-Zadeh H."/>
            <person name="van Noort V."/>
            <person name="Lavigne R."/>
            <person name="De Mot R."/>
        </authorList>
    </citation>
    <scope>NUCLEOTIDE SEQUENCE</scope>
    <source>
        <strain evidence="3 5">SWRI153</strain>
    </source>
</reference>
<keyword evidence="1" id="KW-0732">Signal</keyword>
<protein>
    <submittedName>
        <fullName evidence="3">DUF2846 domain-containing protein</fullName>
    </submittedName>
</protein>
<feature type="domain" description="DUF2846" evidence="2">
    <location>
        <begin position="40"/>
        <end position="123"/>
    </location>
</feature>
<evidence type="ECO:0000313" key="5">
    <source>
        <dbReference type="Proteomes" id="UP000648816"/>
    </source>
</evidence>
<sequence>MYRIVFFSCLMGILSLLQGCSSGPSLDNRPYYQGPAEVNSDSATVYVFRPLHNAARRVTLYIKLDDQQVAELPSGGYLKLQVPEGSHTFEAKTPPLGGPFIGDRFNLTVKKGNVYFIAGEILETRPTDNQTLGVVKDGLFGGERLFFRWAMVPKQTAEMRMSFCRLVPPSPI</sequence>
<organism evidence="3">
    <name type="scientific">Pseudomonas khorasanensis</name>
    <dbReference type="NCBI Taxonomy" id="2745508"/>
    <lineage>
        <taxon>Bacteria</taxon>
        <taxon>Pseudomonadati</taxon>
        <taxon>Pseudomonadota</taxon>
        <taxon>Gammaproteobacteria</taxon>
        <taxon>Pseudomonadales</taxon>
        <taxon>Pseudomonadaceae</taxon>
        <taxon>Pseudomonas</taxon>
    </lineage>
</organism>
<evidence type="ECO:0000313" key="3">
    <source>
        <dbReference type="EMBL" id="MBC3344555.1"/>
    </source>
</evidence>
<proteinExistence type="predicted"/>
<dbReference type="Pfam" id="PF11008">
    <property type="entry name" value="DUF2846"/>
    <property type="match status" value="1"/>
</dbReference>
<comment type="caution">
    <text evidence="3">The sequence shown here is derived from an EMBL/GenBank/DDBJ whole genome shotgun (WGS) entry which is preliminary data.</text>
</comment>
<reference evidence="4" key="3">
    <citation type="submission" date="2021-06" db="EMBL/GenBank/DDBJ databases">
        <title>Updating the genus Pseudomonas: Description of 43 new species and partition of the Pseudomonas putida group.</title>
        <authorList>
            <person name="Girard L."/>
            <person name="Lood C."/>
            <person name="Vandamme P."/>
            <person name="Rokni-Zadeh H."/>
            <person name="Van Noort V."/>
            <person name="Hofte M."/>
            <person name="Lavigne R."/>
            <person name="De Mot R."/>
        </authorList>
    </citation>
    <scope>NUCLEOTIDE SEQUENCE</scope>
    <source>
        <strain evidence="4">SWRI153</strain>
    </source>
</reference>
<name>A0A923F843_9PSED</name>
<dbReference type="RefSeq" id="WP_186534067.1">
    <property type="nucleotide sequence ID" value="NZ_JABWQP020000013.1"/>
</dbReference>
<accession>A0A923F843</accession>
<dbReference type="Proteomes" id="UP000648816">
    <property type="component" value="Unassembled WGS sequence"/>
</dbReference>
<feature type="chain" id="PRO_5044695087" evidence="1">
    <location>
        <begin position="20"/>
        <end position="172"/>
    </location>
</feature>
<keyword evidence="5" id="KW-1185">Reference proteome</keyword>
<feature type="signal peptide" evidence="1">
    <location>
        <begin position="1"/>
        <end position="19"/>
    </location>
</feature>
<reference evidence="3" key="2">
    <citation type="submission" date="2020-07" db="EMBL/GenBank/DDBJ databases">
        <authorList>
            <person name="Lood C."/>
            <person name="Girard L."/>
        </authorList>
    </citation>
    <scope>NUCLEOTIDE SEQUENCE</scope>
    <source>
        <strain evidence="3">SWRI153</strain>
    </source>
</reference>
<evidence type="ECO:0000259" key="2">
    <source>
        <dbReference type="Pfam" id="PF11008"/>
    </source>
</evidence>